<keyword evidence="3" id="KW-1185">Reference proteome</keyword>
<evidence type="ECO:0000256" key="1">
    <source>
        <dbReference type="SAM" id="SignalP"/>
    </source>
</evidence>
<dbReference type="Proteomes" id="UP000273307">
    <property type="component" value="Unassembled WGS sequence"/>
</dbReference>
<dbReference type="AlphaFoldDB" id="A0A498Q6W0"/>
<reference evidence="2 3" key="1">
    <citation type="submission" date="2018-09" db="EMBL/GenBank/DDBJ databases">
        <authorList>
            <person name="Tagini F."/>
        </authorList>
    </citation>
    <scope>NUCLEOTIDE SEQUENCE [LARGE SCALE GENOMIC DNA]</scope>
    <source>
        <strain evidence="2 3">MK136</strain>
    </source>
</reference>
<accession>A0A498Q6W0</accession>
<dbReference type="RefSeq" id="WP_211186479.1">
    <property type="nucleotide sequence ID" value="NZ_UPHP01000103.1"/>
</dbReference>
<organism evidence="2 3">
    <name type="scientific">Mycobacterium attenuatum</name>
    <dbReference type="NCBI Taxonomy" id="2341086"/>
    <lineage>
        <taxon>Bacteria</taxon>
        <taxon>Bacillati</taxon>
        <taxon>Actinomycetota</taxon>
        <taxon>Actinomycetes</taxon>
        <taxon>Mycobacteriales</taxon>
        <taxon>Mycobacteriaceae</taxon>
        <taxon>Mycobacterium</taxon>
    </lineage>
</organism>
<dbReference type="EMBL" id="UPHP01000103">
    <property type="protein sequence ID" value="VBA41077.1"/>
    <property type="molecule type" value="Genomic_DNA"/>
</dbReference>
<sequence>MRQIERGLSKLRLLCAPRTSAALVACVAAMSFTSPARAEPGDQLPGDGVFLVGDDVAPGTYRTEGPSNPLILVFGRVSELSTCSWLMHSTTAASSEDIVNSNTSMGPMYVTIPATVAAFETRNCKLWMRVS</sequence>
<name>A0A498Q6W0_9MYCO</name>
<gene>
    <name evidence="2" type="ORF">LAUMK136_03861</name>
</gene>
<evidence type="ECO:0008006" key="4">
    <source>
        <dbReference type="Google" id="ProtNLM"/>
    </source>
</evidence>
<feature type="signal peptide" evidence="1">
    <location>
        <begin position="1"/>
        <end position="38"/>
    </location>
</feature>
<feature type="chain" id="PRO_5019819662" description="Secreted protein" evidence="1">
    <location>
        <begin position="39"/>
        <end position="131"/>
    </location>
</feature>
<evidence type="ECO:0000313" key="2">
    <source>
        <dbReference type="EMBL" id="VBA41077.1"/>
    </source>
</evidence>
<protein>
    <recommendedName>
        <fullName evidence="4">Secreted protein</fullName>
    </recommendedName>
</protein>
<proteinExistence type="predicted"/>
<keyword evidence="1" id="KW-0732">Signal</keyword>
<evidence type="ECO:0000313" key="3">
    <source>
        <dbReference type="Proteomes" id="UP000273307"/>
    </source>
</evidence>